<evidence type="ECO:0000256" key="5">
    <source>
        <dbReference type="PIRSR" id="PIRSR602401-1"/>
    </source>
</evidence>
<dbReference type="GO" id="GO:0005506">
    <property type="term" value="F:iron ion binding"/>
    <property type="evidence" value="ECO:0007669"/>
    <property type="project" value="InterPro"/>
</dbReference>
<comment type="similarity">
    <text evidence="1 6">Belongs to the cytochrome P450 family.</text>
</comment>
<proteinExistence type="inferred from homology"/>
<dbReference type="Pfam" id="PF00067">
    <property type="entry name" value="p450"/>
    <property type="match status" value="1"/>
</dbReference>
<sequence>MNSNSSTLFISSLFEQNIAIEESKGHILLLFPKQYSHLPMSLIITALFFTCIIVIIVTKFLRTLSLHANTTKQNFKNLPPGPSFLTMMQNLVEFCNKPQQTLAKLAKLHAPDIMLLKLVQSSTTIIISSPNIAKEVLQTNDLLFSDRTVPTIVTALDHHNYSLPFLPVCPLWKDLRKICNEQLFSTKVLDTSQGLRRKKLLDLLNDMQNYGRAGEAVDVGRAAFRACINFLSYTFVSEDFVESVENDKDEYKDIVSTLLKLSGTANVVDVFPVLKVFDPQGLQRNTANYITMFFHRLDKLIDKRLKLREEGDNYVTNNDMLDTLLDISHQDSEKMDREKIKHFLLDLLVAGTDTTAYGLERAMTELLHNPKVMSKAKQELEQIIGKGNPIEESDVAKLPYLQAIIKETLRLHPPAPLLLPRKAKVDVEISGYTIPKGARVLINAWAIGRNPNIWEDANLFLPERFLGSNIDVKGRDFQLTPFGSGRRICPGSPLAIRMMHVMLGSLVNSFDWKLENNIKHEDMDMDQPLRAIPVALNN</sequence>
<evidence type="ECO:0000256" key="6">
    <source>
        <dbReference type="RuleBase" id="RU000461"/>
    </source>
</evidence>
<evidence type="ECO:0000256" key="2">
    <source>
        <dbReference type="ARBA" id="ARBA00022723"/>
    </source>
</evidence>
<reference evidence="8 9" key="1">
    <citation type="submission" date="2019-01" db="EMBL/GenBank/DDBJ databases">
        <title>Sequencing of cultivated peanut Arachis hypogaea provides insights into genome evolution and oil improvement.</title>
        <authorList>
            <person name="Chen X."/>
        </authorList>
    </citation>
    <scope>NUCLEOTIDE SEQUENCE [LARGE SCALE GENOMIC DNA]</scope>
    <source>
        <strain evidence="9">cv. Fuhuasheng</strain>
        <tissue evidence="8">Leaves</tissue>
    </source>
</reference>
<keyword evidence="3 6" id="KW-0560">Oxidoreductase</keyword>
<evidence type="ECO:0008006" key="10">
    <source>
        <dbReference type="Google" id="ProtNLM"/>
    </source>
</evidence>
<gene>
    <name evidence="8" type="ORF">Ahy_B08g092067</name>
</gene>
<keyword evidence="7" id="KW-1133">Transmembrane helix</keyword>
<feature type="transmembrane region" description="Helical" evidence="7">
    <location>
        <begin position="38"/>
        <end position="57"/>
    </location>
</feature>
<dbReference type="GO" id="GO:0016705">
    <property type="term" value="F:oxidoreductase activity, acting on paired donors, with incorporation or reduction of molecular oxygen"/>
    <property type="evidence" value="ECO:0007669"/>
    <property type="project" value="InterPro"/>
</dbReference>
<dbReference type="SUPFAM" id="SSF48264">
    <property type="entry name" value="Cytochrome P450"/>
    <property type="match status" value="1"/>
</dbReference>
<dbReference type="PRINTS" id="PR00463">
    <property type="entry name" value="EP450I"/>
</dbReference>
<keyword evidence="7" id="KW-0472">Membrane</keyword>
<dbReference type="InterPro" id="IPR001128">
    <property type="entry name" value="Cyt_P450"/>
</dbReference>
<protein>
    <recommendedName>
        <fullName evidence="10">Geraniol 8-hydroxylase</fullName>
    </recommendedName>
</protein>
<keyword evidence="6" id="KW-0503">Monooxygenase</keyword>
<dbReference type="AlphaFoldDB" id="A0A444Y350"/>
<evidence type="ECO:0000313" key="9">
    <source>
        <dbReference type="Proteomes" id="UP000289738"/>
    </source>
</evidence>
<evidence type="ECO:0000256" key="7">
    <source>
        <dbReference type="SAM" id="Phobius"/>
    </source>
</evidence>
<keyword evidence="9" id="KW-1185">Reference proteome</keyword>
<organism evidence="8 9">
    <name type="scientific">Arachis hypogaea</name>
    <name type="common">Peanut</name>
    <dbReference type="NCBI Taxonomy" id="3818"/>
    <lineage>
        <taxon>Eukaryota</taxon>
        <taxon>Viridiplantae</taxon>
        <taxon>Streptophyta</taxon>
        <taxon>Embryophyta</taxon>
        <taxon>Tracheophyta</taxon>
        <taxon>Spermatophyta</taxon>
        <taxon>Magnoliopsida</taxon>
        <taxon>eudicotyledons</taxon>
        <taxon>Gunneridae</taxon>
        <taxon>Pentapetalae</taxon>
        <taxon>rosids</taxon>
        <taxon>fabids</taxon>
        <taxon>Fabales</taxon>
        <taxon>Fabaceae</taxon>
        <taxon>Papilionoideae</taxon>
        <taxon>50 kb inversion clade</taxon>
        <taxon>dalbergioids sensu lato</taxon>
        <taxon>Dalbergieae</taxon>
        <taxon>Pterocarpus clade</taxon>
        <taxon>Arachis</taxon>
    </lineage>
</organism>
<keyword evidence="7" id="KW-0812">Transmembrane</keyword>
<comment type="cofactor">
    <cofactor evidence="5">
        <name>heme</name>
        <dbReference type="ChEBI" id="CHEBI:30413"/>
    </cofactor>
</comment>
<dbReference type="Gene3D" id="1.10.630.10">
    <property type="entry name" value="Cytochrome P450"/>
    <property type="match status" value="1"/>
</dbReference>
<name>A0A444Y350_ARAHY</name>
<dbReference type="InterPro" id="IPR002401">
    <property type="entry name" value="Cyt_P450_E_grp-I"/>
</dbReference>
<evidence type="ECO:0000313" key="8">
    <source>
        <dbReference type="EMBL" id="RYQ96343.1"/>
    </source>
</evidence>
<dbReference type="STRING" id="3818.A0A444Y350"/>
<dbReference type="InterPro" id="IPR036396">
    <property type="entry name" value="Cyt_P450_sf"/>
</dbReference>
<dbReference type="PANTHER" id="PTHR47950">
    <property type="entry name" value="CYTOCHROME P450, FAMILY 76, SUBFAMILY C, POLYPEPTIDE 5-RELATED"/>
    <property type="match status" value="1"/>
</dbReference>
<dbReference type="GO" id="GO:0020037">
    <property type="term" value="F:heme binding"/>
    <property type="evidence" value="ECO:0007669"/>
    <property type="project" value="InterPro"/>
</dbReference>
<keyword evidence="2 5" id="KW-0479">Metal-binding</keyword>
<accession>A0A444Y350</accession>
<keyword evidence="4 5" id="KW-0408">Iron</keyword>
<dbReference type="GO" id="GO:0004497">
    <property type="term" value="F:monooxygenase activity"/>
    <property type="evidence" value="ECO:0007669"/>
    <property type="project" value="UniProtKB-KW"/>
</dbReference>
<dbReference type="Proteomes" id="UP000289738">
    <property type="component" value="Chromosome B08"/>
</dbReference>
<dbReference type="PANTHER" id="PTHR47950:SF16">
    <property type="entry name" value="CYTOCHROME P450 FAMILY PROTEIN"/>
    <property type="match status" value="1"/>
</dbReference>
<feature type="binding site" description="axial binding residue" evidence="5">
    <location>
        <position position="489"/>
    </location>
    <ligand>
        <name>heme</name>
        <dbReference type="ChEBI" id="CHEBI:30413"/>
    </ligand>
    <ligandPart>
        <name>Fe</name>
        <dbReference type="ChEBI" id="CHEBI:18248"/>
    </ligandPart>
</feature>
<dbReference type="PRINTS" id="PR00385">
    <property type="entry name" value="P450"/>
</dbReference>
<dbReference type="OrthoDB" id="2789670at2759"/>
<dbReference type="PROSITE" id="PS00086">
    <property type="entry name" value="CYTOCHROME_P450"/>
    <property type="match status" value="1"/>
</dbReference>
<comment type="caution">
    <text evidence="8">The sequence shown here is derived from an EMBL/GenBank/DDBJ whole genome shotgun (WGS) entry which is preliminary data.</text>
</comment>
<dbReference type="FunFam" id="1.10.630.10:FF:000007">
    <property type="entry name" value="Cytochrome P450 76C4"/>
    <property type="match status" value="1"/>
</dbReference>
<evidence type="ECO:0000256" key="3">
    <source>
        <dbReference type="ARBA" id="ARBA00023002"/>
    </source>
</evidence>
<dbReference type="InterPro" id="IPR017972">
    <property type="entry name" value="Cyt_P450_CS"/>
</dbReference>
<evidence type="ECO:0000256" key="1">
    <source>
        <dbReference type="ARBA" id="ARBA00010617"/>
    </source>
</evidence>
<dbReference type="EMBL" id="SDMP01000018">
    <property type="protein sequence ID" value="RYQ96343.1"/>
    <property type="molecule type" value="Genomic_DNA"/>
</dbReference>
<evidence type="ECO:0000256" key="4">
    <source>
        <dbReference type="ARBA" id="ARBA00023004"/>
    </source>
</evidence>
<keyword evidence="5 6" id="KW-0349">Heme</keyword>